<dbReference type="AlphaFoldDB" id="A0AAD4WJN1"/>
<sequence>MLVDLLKLFKLCNQRLNFSSMSRGRTKTVGEPSGMDVPHLVLQLGCGQDSLFYYPTICEKLVDLVKLFKLFNQLLKCVRRASKNKKCLAIYFGEASRMEVPHLVLQFGCG</sequence>
<proteinExistence type="predicted"/>
<evidence type="ECO:0000313" key="1">
    <source>
        <dbReference type="EMBL" id="KAI5344655.1"/>
    </source>
</evidence>
<evidence type="ECO:0000313" key="2">
    <source>
        <dbReference type="Proteomes" id="UP001054821"/>
    </source>
</evidence>
<comment type="caution">
    <text evidence="1">The sequence shown here is derived from an EMBL/GenBank/DDBJ whole genome shotgun (WGS) entry which is preliminary data.</text>
</comment>
<dbReference type="EMBL" id="JAJFAZ020000002">
    <property type="protein sequence ID" value="KAI5344655.1"/>
    <property type="molecule type" value="Genomic_DNA"/>
</dbReference>
<dbReference type="Proteomes" id="UP001054821">
    <property type="component" value="Chromosome 2"/>
</dbReference>
<name>A0AAD4WJN1_PRUDU</name>
<organism evidence="1 2">
    <name type="scientific">Prunus dulcis</name>
    <name type="common">Almond</name>
    <name type="synonym">Amygdalus dulcis</name>
    <dbReference type="NCBI Taxonomy" id="3755"/>
    <lineage>
        <taxon>Eukaryota</taxon>
        <taxon>Viridiplantae</taxon>
        <taxon>Streptophyta</taxon>
        <taxon>Embryophyta</taxon>
        <taxon>Tracheophyta</taxon>
        <taxon>Spermatophyta</taxon>
        <taxon>Magnoliopsida</taxon>
        <taxon>eudicotyledons</taxon>
        <taxon>Gunneridae</taxon>
        <taxon>Pentapetalae</taxon>
        <taxon>rosids</taxon>
        <taxon>fabids</taxon>
        <taxon>Rosales</taxon>
        <taxon>Rosaceae</taxon>
        <taxon>Amygdaloideae</taxon>
        <taxon>Amygdaleae</taxon>
        <taxon>Prunus</taxon>
    </lineage>
</organism>
<accession>A0AAD4WJN1</accession>
<protein>
    <submittedName>
        <fullName evidence="1">Uncharacterized protein</fullName>
    </submittedName>
</protein>
<reference evidence="1 2" key="1">
    <citation type="journal article" date="2022" name="G3 (Bethesda)">
        <title>Whole-genome sequence and methylome profiling of the almond [Prunus dulcis (Mill.) D.A. Webb] cultivar 'Nonpareil'.</title>
        <authorList>
            <person name="D'Amico-Willman K.M."/>
            <person name="Ouma W.Z."/>
            <person name="Meulia T."/>
            <person name="Sideli G.M."/>
            <person name="Gradziel T.M."/>
            <person name="Fresnedo-Ramirez J."/>
        </authorList>
    </citation>
    <scope>NUCLEOTIDE SEQUENCE [LARGE SCALE GENOMIC DNA]</scope>
    <source>
        <strain evidence="1">Clone GOH B32 T37-40</strain>
    </source>
</reference>
<gene>
    <name evidence="1" type="ORF">L3X38_012532</name>
</gene>
<keyword evidence="2" id="KW-1185">Reference proteome</keyword>